<dbReference type="InterPro" id="IPR053000">
    <property type="entry name" value="WSS1-like_metalloprotease"/>
</dbReference>
<dbReference type="GO" id="GO:0005634">
    <property type="term" value="C:nucleus"/>
    <property type="evidence" value="ECO:0007669"/>
    <property type="project" value="TreeGrafter"/>
</dbReference>
<feature type="compositionally biased region" description="Basic and acidic residues" evidence="1">
    <location>
        <begin position="255"/>
        <end position="268"/>
    </location>
</feature>
<feature type="compositionally biased region" description="Basic and acidic residues" evidence="1">
    <location>
        <begin position="203"/>
        <end position="225"/>
    </location>
</feature>
<reference evidence="3" key="1">
    <citation type="submission" date="2015-10" db="EMBL/GenBank/DDBJ databases">
        <authorList>
            <person name="Regsiter A."/>
            <person name="william w."/>
        </authorList>
    </citation>
    <scope>NUCLEOTIDE SEQUENCE</scope>
    <source>
        <strain evidence="3">Montdore</strain>
    </source>
</reference>
<evidence type="ECO:0000313" key="3">
    <source>
        <dbReference type="EMBL" id="CUS12846.1"/>
    </source>
</evidence>
<evidence type="ECO:0000256" key="1">
    <source>
        <dbReference type="SAM" id="MobiDB-lite"/>
    </source>
</evidence>
<name>A0A292PZ38_9PEZI</name>
<feature type="domain" description="WLM" evidence="2">
    <location>
        <begin position="7"/>
        <end position="253"/>
    </location>
</feature>
<dbReference type="Proteomes" id="UP001412239">
    <property type="component" value="Unassembled WGS sequence"/>
</dbReference>
<dbReference type="Gene3D" id="3.30.2010.10">
    <property type="entry name" value="Metalloproteases ('zincins'), catalytic domain"/>
    <property type="match status" value="1"/>
</dbReference>
<feature type="compositionally biased region" description="Basic and acidic residues" evidence="1">
    <location>
        <begin position="176"/>
        <end position="185"/>
    </location>
</feature>
<dbReference type="Pfam" id="PF08325">
    <property type="entry name" value="WLM"/>
    <property type="match status" value="1"/>
</dbReference>
<proteinExistence type="predicted"/>
<feature type="compositionally biased region" description="Pro residues" evidence="1">
    <location>
        <begin position="375"/>
        <end position="397"/>
    </location>
</feature>
<dbReference type="PANTHER" id="PTHR46622">
    <property type="entry name" value="DNA-DEPENDENT METALLOPROTEASE WSS1"/>
    <property type="match status" value="1"/>
</dbReference>
<dbReference type="GO" id="GO:0008237">
    <property type="term" value="F:metallopeptidase activity"/>
    <property type="evidence" value="ECO:0007669"/>
    <property type="project" value="TreeGrafter"/>
</dbReference>
<accession>A0A292PZ38</accession>
<gene>
    <name evidence="3" type="ORF">GSTUAT00003119001</name>
</gene>
<dbReference type="EMBL" id="LN890983">
    <property type="protein sequence ID" value="CUS12846.1"/>
    <property type="molecule type" value="Genomic_DNA"/>
</dbReference>
<dbReference type="InterPro" id="IPR013536">
    <property type="entry name" value="WLM_dom"/>
</dbReference>
<feature type="region of interest" description="Disordered" evidence="1">
    <location>
        <begin position="326"/>
        <end position="402"/>
    </location>
</feature>
<evidence type="ECO:0000313" key="4">
    <source>
        <dbReference type="Proteomes" id="UP001412239"/>
    </source>
</evidence>
<dbReference type="PANTHER" id="PTHR46622:SF1">
    <property type="entry name" value="DNA-DEPENDENT METALLOPROTEASE WSS1"/>
    <property type="match status" value="1"/>
</dbReference>
<feature type="region of interest" description="Disordered" evidence="1">
    <location>
        <begin position="152"/>
        <end position="238"/>
    </location>
</feature>
<protein>
    <recommendedName>
        <fullName evidence="2">WLM domain-containing protein</fullName>
    </recommendedName>
</protein>
<feature type="region of interest" description="Disordered" evidence="1">
    <location>
        <begin position="255"/>
        <end position="287"/>
    </location>
</feature>
<sequence>MALGINPRKRPPNANITFITALPGQDHDVALDYLERIAAIVFPIMRDNGLAVMSLDEFPATMEFWGRNFNAGEVIQLVLKNPNTGAWLPFSFVQRVMIHELAHIKQMNHSRFFWSVNNKFSAQLRVLRAKGYTGEGFWSAGRTLLSERYTHDQPLAENDMPKSLCGGTYRSHEKRKSAQDANERAKRPKLTYSERQRRHKERKFGPSEGEKIGADDDTRSILEKGKKSRAAPRIAQSVRGRELRAAAALKRLEGQKPEETNGEVKDVGDSCDSEGAGGWDEDEKEVDVGGGKCLIPVSLEDDGELERDWMMRELVELKDVCGSGTAGEYFDEGSMNGKGKGREQERLREPSSEKSARKPIVDLSSDDDFQAPSPHNKPPTPNPPSDPPSLTLHPPPLSGAGAPSKLSGTTCTACSFANDPASTLCCVCANVLDPGRMKNTWKCSCYGDLRYTNPGDAGVCGVCGGRRG</sequence>
<dbReference type="GO" id="GO:0006281">
    <property type="term" value="P:DNA repair"/>
    <property type="evidence" value="ECO:0007669"/>
    <property type="project" value="TreeGrafter"/>
</dbReference>
<organism evidence="3 4">
    <name type="scientific">Tuber aestivum</name>
    <name type="common">summer truffle</name>
    <dbReference type="NCBI Taxonomy" id="59557"/>
    <lineage>
        <taxon>Eukaryota</taxon>
        <taxon>Fungi</taxon>
        <taxon>Dikarya</taxon>
        <taxon>Ascomycota</taxon>
        <taxon>Pezizomycotina</taxon>
        <taxon>Pezizomycetes</taxon>
        <taxon>Pezizales</taxon>
        <taxon>Tuberaceae</taxon>
        <taxon>Tuber</taxon>
    </lineage>
</organism>
<evidence type="ECO:0000259" key="2">
    <source>
        <dbReference type="PROSITE" id="PS51397"/>
    </source>
</evidence>
<dbReference type="PROSITE" id="PS51397">
    <property type="entry name" value="WLM"/>
    <property type="match status" value="1"/>
</dbReference>
<dbReference type="AlphaFoldDB" id="A0A292PZ38"/>
<keyword evidence="4" id="KW-1185">Reference proteome</keyword>
<feature type="compositionally biased region" description="Basic and acidic residues" evidence="1">
    <location>
        <begin position="340"/>
        <end position="360"/>
    </location>
</feature>